<dbReference type="GO" id="GO:0003835">
    <property type="term" value="F:beta-galactoside alpha-2,6-sialyltransferase activity"/>
    <property type="evidence" value="ECO:0007669"/>
    <property type="project" value="UniProtKB-EC"/>
</dbReference>
<evidence type="ECO:0000256" key="14">
    <source>
        <dbReference type="ARBA" id="ARBA00023180"/>
    </source>
</evidence>
<protein>
    <recommendedName>
        <fullName evidence="17">Beta-galactoside alpha-2,6-sialyltransferase 1</fullName>
        <ecNumber evidence="16">2.4.3.1</ecNumber>
    </recommendedName>
    <alternativeName>
        <fullName evidence="20">CMP-N-acetylneuraminate-beta-galactosamide-alpha-2,6-sialyltransferase 1</fullName>
    </alternativeName>
    <alternativeName>
        <fullName evidence="19">ST6Gal I</fullName>
    </alternativeName>
    <alternativeName>
        <fullName evidence="18">Sialyltransferase 1</fullName>
    </alternativeName>
</protein>
<evidence type="ECO:0000256" key="20">
    <source>
        <dbReference type="ARBA" id="ARBA00080062"/>
    </source>
</evidence>
<evidence type="ECO:0000256" key="4">
    <source>
        <dbReference type="ARBA" id="ARBA00006003"/>
    </source>
</evidence>
<evidence type="ECO:0000256" key="13">
    <source>
        <dbReference type="ARBA" id="ARBA00023157"/>
    </source>
</evidence>
<comment type="catalytic activity">
    <reaction evidence="15">
        <text>a beta-D-galactoside + CMP-N-acetyl-beta-neuraminate = an N-acetyl-alpha-neuraminyl-(2-&gt;6)-beta-D-galactosyl derivative + CMP + H(+)</text>
        <dbReference type="Rhea" id="RHEA:52104"/>
        <dbReference type="ChEBI" id="CHEBI:15378"/>
        <dbReference type="ChEBI" id="CHEBI:28034"/>
        <dbReference type="ChEBI" id="CHEBI:57812"/>
        <dbReference type="ChEBI" id="CHEBI:60377"/>
        <dbReference type="ChEBI" id="CHEBI:136398"/>
        <dbReference type="EC" id="2.4.3.1"/>
    </reaction>
</comment>
<keyword evidence="5" id="KW-0964">Secreted</keyword>
<comment type="pathway">
    <text evidence="3">Protein modification; protein glycosylation.</text>
</comment>
<dbReference type="GO" id="GO:0097503">
    <property type="term" value="P:sialylation"/>
    <property type="evidence" value="ECO:0007669"/>
    <property type="project" value="TreeGrafter"/>
</dbReference>
<evidence type="ECO:0000256" key="2">
    <source>
        <dbReference type="ARBA" id="ARBA00004613"/>
    </source>
</evidence>
<evidence type="ECO:0000256" key="17">
    <source>
        <dbReference type="ARBA" id="ARBA00069321"/>
    </source>
</evidence>
<evidence type="ECO:0000256" key="7">
    <source>
        <dbReference type="ARBA" id="ARBA00022679"/>
    </source>
</evidence>
<evidence type="ECO:0000256" key="6">
    <source>
        <dbReference type="ARBA" id="ARBA00022676"/>
    </source>
</evidence>
<evidence type="ECO:0000256" key="21">
    <source>
        <dbReference type="SAM" id="SignalP"/>
    </source>
</evidence>
<dbReference type="EMBL" id="CVRI01000040">
    <property type="protein sequence ID" value="CRK95040.1"/>
    <property type="molecule type" value="Genomic_DNA"/>
</dbReference>
<keyword evidence="23" id="KW-1185">Reference proteome</keyword>
<evidence type="ECO:0000313" key="22">
    <source>
        <dbReference type="EMBL" id="CRK95040.1"/>
    </source>
</evidence>
<dbReference type="FunFam" id="3.90.1480.20:FF:000012">
    <property type="entry name" value="ST6 beta-galactoside alpha-2,6-sialyltransferase 1"/>
    <property type="match status" value="1"/>
</dbReference>
<keyword evidence="9" id="KW-0735">Signal-anchor</keyword>
<accession>A0A1J1I408</accession>
<dbReference type="InterPro" id="IPR038578">
    <property type="entry name" value="GT29-like_sf"/>
</dbReference>
<evidence type="ECO:0000256" key="3">
    <source>
        <dbReference type="ARBA" id="ARBA00004922"/>
    </source>
</evidence>
<dbReference type="GO" id="GO:0005576">
    <property type="term" value="C:extracellular region"/>
    <property type="evidence" value="ECO:0007669"/>
    <property type="project" value="UniProtKB-SubCell"/>
</dbReference>
<dbReference type="STRING" id="568069.A0A1J1I408"/>
<dbReference type="PANTHER" id="PTHR46059">
    <property type="entry name" value="BETA-GALACTOSIDE ALPHA-2,6-SIALYLTRANSFERASE"/>
    <property type="match status" value="1"/>
</dbReference>
<keyword evidence="13" id="KW-1015">Disulfide bond</keyword>
<comment type="similarity">
    <text evidence="4">Belongs to the glycosyltransferase 29 family.</text>
</comment>
<evidence type="ECO:0000256" key="12">
    <source>
        <dbReference type="ARBA" id="ARBA00023136"/>
    </source>
</evidence>
<gene>
    <name evidence="22" type="ORF">CLUMA_CG008523</name>
</gene>
<name>A0A1J1I408_9DIPT</name>
<dbReference type="CDD" id="cd23968">
    <property type="entry name" value="GT29_ST6GAL1_2"/>
    <property type="match status" value="1"/>
</dbReference>
<dbReference type="InterPro" id="IPR001675">
    <property type="entry name" value="Glyco_trans_29"/>
</dbReference>
<dbReference type="OrthoDB" id="10264956at2759"/>
<keyword evidence="8" id="KW-0812">Transmembrane</keyword>
<evidence type="ECO:0000256" key="15">
    <source>
        <dbReference type="ARBA" id="ARBA00034249"/>
    </source>
</evidence>
<dbReference type="EC" id="2.4.3.1" evidence="16"/>
<reference evidence="22 23" key="1">
    <citation type="submission" date="2015-04" db="EMBL/GenBank/DDBJ databases">
        <authorList>
            <person name="Syromyatnikov M.Y."/>
            <person name="Popov V.N."/>
        </authorList>
    </citation>
    <scope>NUCLEOTIDE SEQUENCE [LARGE SCALE GENOMIC DNA]</scope>
</reference>
<evidence type="ECO:0000256" key="10">
    <source>
        <dbReference type="ARBA" id="ARBA00022989"/>
    </source>
</evidence>
<dbReference type="AlphaFoldDB" id="A0A1J1I408"/>
<dbReference type="GO" id="GO:0032580">
    <property type="term" value="C:Golgi cisterna membrane"/>
    <property type="evidence" value="ECO:0007669"/>
    <property type="project" value="UniProtKB-SubCell"/>
</dbReference>
<keyword evidence="10" id="KW-1133">Transmembrane helix</keyword>
<organism evidence="22 23">
    <name type="scientific">Clunio marinus</name>
    <dbReference type="NCBI Taxonomy" id="568069"/>
    <lineage>
        <taxon>Eukaryota</taxon>
        <taxon>Metazoa</taxon>
        <taxon>Ecdysozoa</taxon>
        <taxon>Arthropoda</taxon>
        <taxon>Hexapoda</taxon>
        <taxon>Insecta</taxon>
        <taxon>Pterygota</taxon>
        <taxon>Neoptera</taxon>
        <taxon>Endopterygota</taxon>
        <taxon>Diptera</taxon>
        <taxon>Nematocera</taxon>
        <taxon>Chironomoidea</taxon>
        <taxon>Chironomidae</taxon>
        <taxon>Clunio</taxon>
    </lineage>
</organism>
<evidence type="ECO:0000256" key="11">
    <source>
        <dbReference type="ARBA" id="ARBA00023034"/>
    </source>
</evidence>
<keyword evidence="6" id="KW-0328">Glycosyltransferase</keyword>
<feature type="signal peptide" evidence="21">
    <location>
        <begin position="1"/>
        <end position="21"/>
    </location>
</feature>
<keyword evidence="11" id="KW-0333">Golgi apparatus</keyword>
<proteinExistence type="inferred from homology"/>
<dbReference type="PANTHER" id="PTHR46059:SF1">
    <property type="entry name" value="BETA-GALACTOSIDE ALPHA-2,6-SIALYLTRANSFERASE"/>
    <property type="match status" value="1"/>
</dbReference>
<comment type="subcellular location">
    <subcellularLocation>
        <location evidence="1">Golgi apparatus</location>
        <location evidence="1">Golgi stack membrane</location>
        <topology evidence="1">Single-pass type II membrane protein</topology>
    </subcellularLocation>
    <subcellularLocation>
        <location evidence="2">Secreted</location>
    </subcellularLocation>
</comment>
<keyword evidence="14" id="KW-0325">Glycoprotein</keyword>
<sequence length="390" mass="44937">MWLKFITVVLVFLLTIFSCDTSFMTRRSAFSIKYMNITERISSVEKPSVRNRNPRISFSKTSDLTPIASNLFRCPKNKTDVDCANKTFEFKMKVIRELSKSLNRRSEENIYNVDYQSETNQKKKLPICMLLNSKIKLLRKKDPPFNVNKLGQLFPKHKLFRKSKGKSCIIVSSAGSLTGSGLGNFIDSHDIVMRFNHAPTEGYETDVGNKTSIRIVNSQVVSKAEFNFLESKLFKNISLAAWDPGKFNETLEQWQAKPDFDLFTNYRKFMESNPNADFHLIDPRSLWDLWKVLQHFSNDSIPRNPPSSGFIGIAMMLPICSYLDVVEYIPSTRLNGKCHYYSEEINVRCTFGAWHPLAAEKLFSLHLNSANDFTVFQLGIIRIRPNWDDC</sequence>
<evidence type="ECO:0000256" key="19">
    <source>
        <dbReference type="ARBA" id="ARBA00076676"/>
    </source>
</evidence>
<evidence type="ECO:0000256" key="18">
    <source>
        <dbReference type="ARBA" id="ARBA00076526"/>
    </source>
</evidence>
<keyword evidence="21" id="KW-0732">Signal</keyword>
<evidence type="ECO:0000256" key="1">
    <source>
        <dbReference type="ARBA" id="ARBA00004447"/>
    </source>
</evidence>
<evidence type="ECO:0000256" key="16">
    <source>
        <dbReference type="ARBA" id="ARBA00034329"/>
    </source>
</evidence>
<evidence type="ECO:0000313" key="23">
    <source>
        <dbReference type="Proteomes" id="UP000183832"/>
    </source>
</evidence>
<keyword evidence="12" id="KW-0472">Membrane</keyword>
<evidence type="ECO:0000256" key="9">
    <source>
        <dbReference type="ARBA" id="ARBA00022968"/>
    </source>
</evidence>
<dbReference type="Pfam" id="PF00777">
    <property type="entry name" value="Glyco_transf_29"/>
    <property type="match status" value="1"/>
</dbReference>
<dbReference type="PROSITE" id="PS51257">
    <property type="entry name" value="PROKAR_LIPOPROTEIN"/>
    <property type="match status" value="1"/>
</dbReference>
<keyword evidence="7" id="KW-0808">Transferase</keyword>
<evidence type="ECO:0000256" key="8">
    <source>
        <dbReference type="ARBA" id="ARBA00022692"/>
    </source>
</evidence>
<evidence type="ECO:0000256" key="5">
    <source>
        <dbReference type="ARBA" id="ARBA00022525"/>
    </source>
</evidence>
<feature type="chain" id="PRO_5013085604" description="Beta-galactoside alpha-2,6-sialyltransferase 1" evidence="21">
    <location>
        <begin position="22"/>
        <end position="390"/>
    </location>
</feature>
<dbReference type="Gene3D" id="3.90.1480.20">
    <property type="entry name" value="Glycosyl transferase family 29"/>
    <property type="match status" value="1"/>
</dbReference>
<dbReference type="Proteomes" id="UP000183832">
    <property type="component" value="Unassembled WGS sequence"/>
</dbReference>